<feature type="domain" description="Protein kinase" evidence="11">
    <location>
        <begin position="495"/>
        <end position="760"/>
    </location>
</feature>
<dbReference type="InterPro" id="IPR017441">
    <property type="entry name" value="Protein_kinase_ATP_BS"/>
</dbReference>
<dbReference type="AlphaFoldDB" id="A0A2G8LD46"/>
<dbReference type="STRING" id="307972.A0A2G8LD46"/>
<evidence type="ECO:0000259" key="11">
    <source>
        <dbReference type="PROSITE" id="PS50011"/>
    </source>
</evidence>
<dbReference type="OrthoDB" id="266718at2759"/>
<dbReference type="InterPro" id="IPR019787">
    <property type="entry name" value="Znf_PHD-finger"/>
</dbReference>
<dbReference type="SMART" id="SM00220">
    <property type="entry name" value="S_TKc"/>
    <property type="match status" value="1"/>
</dbReference>
<dbReference type="InterPro" id="IPR001841">
    <property type="entry name" value="Znf_RING"/>
</dbReference>
<evidence type="ECO:0000256" key="7">
    <source>
        <dbReference type="ARBA" id="ARBA00022840"/>
    </source>
</evidence>
<dbReference type="PROSITE" id="PS00107">
    <property type="entry name" value="PROTEIN_KINASE_ATP"/>
    <property type="match status" value="1"/>
</dbReference>
<dbReference type="PROSITE" id="PS50016">
    <property type="entry name" value="ZF_PHD_2"/>
    <property type="match status" value="1"/>
</dbReference>
<keyword evidence="6" id="KW-0862">Zinc</keyword>
<dbReference type="CDD" id="cd16494">
    <property type="entry name" value="RING-CH-C4HC3_ZSWM2"/>
    <property type="match status" value="1"/>
</dbReference>
<reference evidence="14 15" key="1">
    <citation type="journal article" date="2017" name="PLoS Biol.">
        <title>The sea cucumber genome provides insights into morphological evolution and visceral regeneration.</title>
        <authorList>
            <person name="Zhang X."/>
            <person name="Sun L."/>
            <person name="Yuan J."/>
            <person name="Sun Y."/>
            <person name="Gao Y."/>
            <person name="Zhang L."/>
            <person name="Li S."/>
            <person name="Dai H."/>
            <person name="Hamel J.F."/>
            <person name="Liu C."/>
            <person name="Yu Y."/>
            <person name="Liu S."/>
            <person name="Lin W."/>
            <person name="Guo K."/>
            <person name="Jin S."/>
            <person name="Xu P."/>
            <person name="Storey K.B."/>
            <person name="Huan P."/>
            <person name="Zhang T."/>
            <person name="Zhou Y."/>
            <person name="Zhang J."/>
            <person name="Lin C."/>
            <person name="Li X."/>
            <person name="Xing L."/>
            <person name="Huo D."/>
            <person name="Sun M."/>
            <person name="Wang L."/>
            <person name="Mercier A."/>
            <person name="Li F."/>
            <person name="Yang H."/>
            <person name="Xiang J."/>
        </authorList>
    </citation>
    <scope>NUCLEOTIDE SEQUENCE [LARGE SCALE GENOMIC DNA]</scope>
    <source>
        <strain evidence="14">Shaxun</strain>
        <tissue evidence="14">Muscle</tissue>
    </source>
</reference>
<dbReference type="PROSITE" id="PS50089">
    <property type="entry name" value="ZF_RING_2"/>
    <property type="match status" value="1"/>
</dbReference>
<evidence type="ECO:0000259" key="13">
    <source>
        <dbReference type="PROSITE" id="PS50089"/>
    </source>
</evidence>
<keyword evidence="4 8" id="KW-0863">Zinc-finger</keyword>
<dbReference type="GO" id="GO:0005524">
    <property type="term" value="F:ATP binding"/>
    <property type="evidence" value="ECO:0007669"/>
    <property type="project" value="UniProtKB-UniRule"/>
</dbReference>
<evidence type="ECO:0000313" key="14">
    <source>
        <dbReference type="EMBL" id="PIK58171.1"/>
    </source>
</evidence>
<organism evidence="14 15">
    <name type="scientific">Stichopus japonicus</name>
    <name type="common">Sea cucumber</name>
    <dbReference type="NCBI Taxonomy" id="307972"/>
    <lineage>
        <taxon>Eukaryota</taxon>
        <taxon>Metazoa</taxon>
        <taxon>Echinodermata</taxon>
        <taxon>Eleutherozoa</taxon>
        <taxon>Echinozoa</taxon>
        <taxon>Holothuroidea</taxon>
        <taxon>Aspidochirotacea</taxon>
        <taxon>Aspidochirotida</taxon>
        <taxon>Stichopodidae</taxon>
        <taxon>Apostichopus</taxon>
    </lineage>
</organism>
<dbReference type="FunFam" id="1.10.510.10:FF:000286">
    <property type="entry name" value="Mitogen-activated protein kinase kinase kinase 1 (Predicted)"/>
    <property type="match status" value="1"/>
</dbReference>
<dbReference type="Gene3D" id="1.10.510.10">
    <property type="entry name" value="Transferase(Phosphotransferase) domain 1"/>
    <property type="match status" value="1"/>
</dbReference>
<dbReference type="SUPFAM" id="SSF56112">
    <property type="entry name" value="Protein kinase-like (PK-like)"/>
    <property type="match status" value="1"/>
</dbReference>
<dbReference type="InterPro" id="IPR000719">
    <property type="entry name" value="Prot_kinase_dom"/>
</dbReference>
<evidence type="ECO:0000256" key="9">
    <source>
        <dbReference type="PROSITE-ProRule" id="PRU10141"/>
    </source>
</evidence>
<feature type="region of interest" description="Disordered" evidence="10">
    <location>
        <begin position="64"/>
        <end position="133"/>
    </location>
</feature>
<feature type="compositionally biased region" description="Basic and acidic residues" evidence="10">
    <location>
        <begin position="317"/>
        <end position="332"/>
    </location>
</feature>
<dbReference type="Proteomes" id="UP000230750">
    <property type="component" value="Unassembled WGS sequence"/>
</dbReference>
<keyword evidence="5 14" id="KW-0418">Kinase</keyword>
<keyword evidence="1" id="KW-0808">Transferase</keyword>
<evidence type="ECO:0000256" key="4">
    <source>
        <dbReference type="ARBA" id="ARBA00022771"/>
    </source>
</evidence>
<accession>A0A2G8LD46</accession>
<dbReference type="PANTHER" id="PTHR48016">
    <property type="entry name" value="MAP KINASE KINASE KINASE SSK2-RELATED-RELATED"/>
    <property type="match status" value="1"/>
</dbReference>
<evidence type="ECO:0000256" key="8">
    <source>
        <dbReference type="PROSITE-ProRule" id="PRU00175"/>
    </source>
</evidence>
<dbReference type="Pfam" id="PF00069">
    <property type="entry name" value="Pkinase"/>
    <property type="match status" value="1"/>
</dbReference>
<evidence type="ECO:0000256" key="3">
    <source>
        <dbReference type="ARBA" id="ARBA00022741"/>
    </source>
</evidence>
<dbReference type="InterPro" id="IPR013083">
    <property type="entry name" value="Znf_RING/FYVE/PHD"/>
</dbReference>
<evidence type="ECO:0000256" key="2">
    <source>
        <dbReference type="ARBA" id="ARBA00022723"/>
    </source>
</evidence>
<protein>
    <submittedName>
        <fullName evidence="14">Putative mitogen-activated protein kinase kinase kinase 1-like</fullName>
    </submittedName>
</protein>
<feature type="domain" description="PHD-type" evidence="12">
    <location>
        <begin position="256"/>
        <end position="310"/>
    </location>
</feature>
<keyword evidence="15" id="KW-1185">Reference proteome</keyword>
<keyword evidence="7 9" id="KW-0067">ATP-binding</keyword>
<feature type="domain" description="RING-type" evidence="13">
    <location>
        <begin position="259"/>
        <end position="308"/>
    </location>
</feature>
<dbReference type="GO" id="GO:0008270">
    <property type="term" value="F:zinc ion binding"/>
    <property type="evidence" value="ECO:0007669"/>
    <property type="project" value="UniProtKB-KW"/>
</dbReference>
<feature type="region of interest" description="Disordered" evidence="10">
    <location>
        <begin position="369"/>
        <end position="412"/>
    </location>
</feature>
<dbReference type="GO" id="GO:0004672">
    <property type="term" value="F:protein kinase activity"/>
    <property type="evidence" value="ECO:0007669"/>
    <property type="project" value="InterPro"/>
</dbReference>
<sequence length="826" mass="92588">MYSYTFRELLTDGTAGGETTETTNKREVTIALQADLVVVKGHRTKDQCLHAQCHQAGVCIRQRKSGGDTPAAMTKSTNSSSGSSGRSSPNLKTSSRGSSPVGSPKLSRAPSPRPGRPSSPSLSTRRGSSPQRQQSFLELAEHVLKKRVQRALHARLYLLQKTGPNSFLVGGIHRSTNTKLKLGNRVFKVEENDAILWSRTLKDYEVENLFNVYERRREKSLQHTGLDNVSRNHSKDGNEGFLRFRKEYIEGDEDDEVMCPICLLAMSEGESLVTCQMGCFNTLHQHCMAVWAKECEIQKEELKCPLCRNTWKTPLADKQDKKPKQRKFVEKIRSRKSSQGDPTADTNSDTPMLERVMRDVNDPEMAQLTLERKRENKTTCERGTETSEETSKESQRKGRRSENGLSDKKYEDRKGREFSRCNSCGTECSDDEVAVAYAMELSASQQDPLPFIPGLMPSENDEDVIVCVQVDVRRDSKAINSQVDSSREYQENHQWVKGDHLGTGAFSTCYQVWDRATGTIMAVKQISFMRNSVTEQEKVAASITKEIELMASLDHPNVIRLLGATRQGCHFNMFLEWMPAGSVSNVLESYGAFEEPLILKYTRQVLKGLVYLHQRGVIHRDLKGANLLLDSTGHNIRIADLGTAAKMASQFTGTEEFKGQVLGTIAFMAPEVLRGETYGRSCDLWSLGCCLYEMATREPPWDASKISNSLQLIFRIASAKSPPPLPDHLSAELKDLILSCLQAVPSARPTSKELIHHSVFTEDFSVIFKEISIVPKYARKSNSGHPCSNFNKHFTTTLEVPLELRALSIVTFLPLSRKKNCLKEID</sequence>
<evidence type="ECO:0000256" key="1">
    <source>
        <dbReference type="ARBA" id="ARBA00022679"/>
    </source>
</evidence>
<dbReference type="InterPro" id="IPR050538">
    <property type="entry name" value="MAP_kinase_kinase_kinase"/>
</dbReference>
<dbReference type="SUPFAM" id="SSF57850">
    <property type="entry name" value="RING/U-box"/>
    <property type="match status" value="1"/>
</dbReference>
<keyword evidence="3 9" id="KW-0547">Nucleotide-binding</keyword>
<comment type="caution">
    <text evidence="14">The sequence shown here is derived from an EMBL/GenBank/DDBJ whole genome shotgun (WGS) entry which is preliminary data.</text>
</comment>
<dbReference type="EMBL" id="MRZV01000120">
    <property type="protein sequence ID" value="PIK58171.1"/>
    <property type="molecule type" value="Genomic_DNA"/>
</dbReference>
<evidence type="ECO:0000256" key="6">
    <source>
        <dbReference type="ARBA" id="ARBA00022833"/>
    </source>
</evidence>
<feature type="region of interest" description="Disordered" evidence="10">
    <location>
        <begin position="317"/>
        <end position="354"/>
    </location>
</feature>
<dbReference type="PROSITE" id="PS00108">
    <property type="entry name" value="PROTEIN_KINASE_ST"/>
    <property type="match status" value="1"/>
</dbReference>
<dbReference type="PROSITE" id="PS50011">
    <property type="entry name" value="PROTEIN_KINASE_DOM"/>
    <property type="match status" value="1"/>
</dbReference>
<keyword evidence="2" id="KW-0479">Metal-binding</keyword>
<feature type="compositionally biased region" description="Polar residues" evidence="10">
    <location>
        <begin position="89"/>
        <end position="101"/>
    </location>
</feature>
<dbReference type="InterPro" id="IPR011009">
    <property type="entry name" value="Kinase-like_dom_sf"/>
</dbReference>
<feature type="compositionally biased region" description="Basic and acidic residues" evidence="10">
    <location>
        <begin position="370"/>
        <end position="412"/>
    </location>
</feature>
<evidence type="ECO:0000313" key="15">
    <source>
        <dbReference type="Proteomes" id="UP000230750"/>
    </source>
</evidence>
<name>A0A2G8LD46_STIJA</name>
<feature type="binding site" evidence="9">
    <location>
        <position position="524"/>
    </location>
    <ligand>
        <name>ATP</name>
        <dbReference type="ChEBI" id="CHEBI:30616"/>
    </ligand>
</feature>
<evidence type="ECO:0000259" key="12">
    <source>
        <dbReference type="PROSITE" id="PS50016"/>
    </source>
</evidence>
<feature type="compositionally biased region" description="Low complexity" evidence="10">
    <location>
        <begin position="79"/>
        <end position="88"/>
    </location>
</feature>
<proteinExistence type="predicted"/>
<gene>
    <name evidence="14" type="ORF">BSL78_04895</name>
</gene>
<feature type="compositionally biased region" description="Low complexity" evidence="10">
    <location>
        <begin position="118"/>
        <end position="130"/>
    </location>
</feature>
<dbReference type="InterPro" id="IPR008271">
    <property type="entry name" value="Ser/Thr_kinase_AS"/>
</dbReference>
<evidence type="ECO:0000256" key="10">
    <source>
        <dbReference type="SAM" id="MobiDB-lite"/>
    </source>
</evidence>
<feature type="compositionally biased region" description="Polar residues" evidence="10">
    <location>
        <begin position="337"/>
        <end position="350"/>
    </location>
</feature>
<evidence type="ECO:0000256" key="5">
    <source>
        <dbReference type="ARBA" id="ARBA00022777"/>
    </source>
</evidence>
<dbReference type="Gene3D" id="3.30.40.10">
    <property type="entry name" value="Zinc/RING finger domain, C3HC4 (zinc finger)"/>
    <property type="match status" value="1"/>
</dbReference>